<evidence type="ECO:0000313" key="6">
    <source>
        <dbReference type="Proteomes" id="UP000515180"/>
    </source>
</evidence>
<keyword evidence="4" id="KW-0812">Transmembrane</keyword>
<gene>
    <name evidence="7" type="primary">LOC100748965</name>
</gene>
<dbReference type="SMART" id="SM00054">
    <property type="entry name" value="EFh"/>
    <property type="match status" value="3"/>
</dbReference>
<evidence type="ECO:0000256" key="4">
    <source>
        <dbReference type="SAM" id="Phobius"/>
    </source>
</evidence>
<evidence type="ECO:0000313" key="7">
    <source>
        <dbReference type="RefSeq" id="XP_003489314.1"/>
    </source>
</evidence>
<dbReference type="InterPro" id="IPR002048">
    <property type="entry name" value="EF_hand_dom"/>
</dbReference>
<proteinExistence type="predicted"/>
<organism evidence="6 7">
    <name type="scientific">Bombus impatiens</name>
    <name type="common">Bumblebee</name>
    <dbReference type="NCBI Taxonomy" id="132113"/>
    <lineage>
        <taxon>Eukaryota</taxon>
        <taxon>Metazoa</taxon>
        <taxon>Ecdysozoa</taxon>
        <taxon>Arthropoda</taxon>
        <taxon>Hexapoda</taxon>
        <taxon>Insecta</taxon>
        <taxon>Pterygota</taxon>
        <taxon>Neoptera</taxon>
        <taxon>Endopterygota</taxon>
        <taxon>Hymenoptera</taxon>
        <taxon>Apocrita</taxon>
        <taxon>Aculeata</taxon>
        <taxon>Apoidea</taxon>
        <taxon>Anthophila</taxon>
        <taxon>Apidae</taxon>
        <taxon>Bombus</taxon>
        <taxon>Pyrobombus</taxon>
    </lineage>
</organism>
<dbReference type="PANTHER" id="PTHR10827:SF98">
    <property type="entry name" value="45 KDA CALCIUM-BINDING PROTEIN"/>
    <property type="match status" value="1"/>
</dbReference>
<protein>
    <submittedName>
        <fullName evidence="7">45 kDa calcium-binding protein</fullName>
    </submittedName>
</protein>
<keyword evidence="4" id="KW-0472">Membrane</keyword>
<dbReference type="InterPro" id="IPR011992">
    <property type="entry name" value="EF-hand-dom_pair"/>
</dbReference>
<keyword evidence="6" id="KW-1185">Reference proteome</keyword>
<name>A0A6P3DVI2_BOMIM</name>
<keyword evidence="3" id="KW-0106">Calcium</keyword>
<reference evidence="7" key="1">
    <citation type="submission" date="2025-08" db="UniProtKB">
        <authorList>
            <consortium name="RefSeq"/>
        </authorList>
    </citation>
    <scope>IDENTIFICATION</scope>
</reference>
<evidence type="ECO:0000256" key="2">
    <source>
        <dbReference type="ARBA" id="ARBA00022737"/>
    </source>
</evidence>
<feature type="domain" description="EF-hand" evidence="5">
    <location>
        <begin position="247"/>
        <end position="282"/>
    </location>
</feature>
<dbReference type="PROSITE" id="PS00018">
    <property type="entry name" value="EF_HAND_1"/>
    <property type="match status" value="1"/>
</dbReference>
<dbReference type="GO" id="GO:0005783">
    <property type="term" value="C:endoplasmic reticulum"/>
    <property type="evidence" value="ECO:0007669"/>
    <property type="project" value="TreeGrafter"/>
</dbReference>
<dbReference type="OMA" id="MNEYSAL"/>
<dbReference type="InterPro" id="IPR018247">
    <property type="entry name" value="EF_Hand_1_Ca_BS"/>
</dbReference>
<dbReference type="GeneID" id="100748965"/>
<feature type="transmembrane region" description="Helical" evidence="4">
    <location>
        <begin position="33"/>
        <end position="51"/>
    </location>
</feature>
<evidence type="ECO:0000256" key="1">
    <source>
        <dbReference type="ARBA" id="ARBA00022723"/>
    </source>
</evidence>
<dbReference type="AlphaFoldDB" id="A0A6P3DVI2"/>
<feature type="domain" description="EF-hand" evidence="5">
    <location>
        <begin position="114"/>
        <end position="149"/>
    </location>
</feature>
<dbReference type="Proteomes" id="UP000515180">
    <property type="component" value="Unplaced"/>
</dbReference>
<keyword evidence="2" id="KW-0677">Repeat</keyword>
<dbReference type="SUPFAM" id="SSF47473">
    <property type="entry name" value="EF-hand"/>
    <property type="match status" value="2"/>
</dbReference>
<dbReference type="CTD" id="42303"/>
<dbReference type="PROSITE" id="PS50222">
    <property type="entry name" value="EF_HAND_2"/>
    <property type="match status" value="2"/>
</dbReference>
<dbReference type="PANTHER" id="PTHR10827">
    <property type="entry name" value="RETICULOCALBIN"/>
    <property type="match status" value="1"/>
</dbReference>
<evidence type="ECO:0000256" key="3">
    <source>
        <dbReference type="ARBA" id="ARBA00022837"/>
    </source>
</evidence>
<dbReference type="GO" id="GO:0005509">
    <property type="term" value="F:calcium ion binding"/>
    <property type="evidence" value="ECO:0007669"/>
    <property type="project" value="InterPro"/>
</dbReference>
<evidence type="ECO:0000259" key="5">
    <source>
        <dbReference type="PROSITE" id="PS50222"/>
    </source>
</evidence>
<dbReference type="KEGG" id="bim:100748965"/>
<keyword evidence="4" id="KW-1133">Transmembrane helix</keyword>
<dbReference type="GO" id="GO:0017156">
    <property type="term" value="P:calcium-ion regulated exocytosis"/>
    <property type="evidence" value="ECO:0007669"/>
    <property type="project" value="TreeGrafter"/>
</dbReference>
<dbReference type="Gene3D" id="1.10.238.10">
    <property type="entry name" value="EF-hand"/>
    <property type="match status" value="3"/>
</dbReference>
<dbReference type="OrthoDB" id="9978834at2759"/>
<sequence>MWWSCIVKGEPAMYLSYFVHKVTFKSDLRCFRFLRWTILVPLVIYLSLLFFKYNRNVPLRSLTSTTAVQDNKGFMIENLFIELEAVTADKRDLEHYKEIDKNIKDVEEAENQENPRTLLENIFQRADTDQDQLLDIQELARWIHTKITEHISRAMKENVGLFTAIDNNPRNGEISWEEYHAHFLRSHGFPESYVSSHDKKHSDMSRTLKESIMRDRARWAEAARNDPERLALDEFLAFTHPESSHRALLQMVEDLFEKFDRDGDEQLTEDEFSDLPSEGMGLDLKEDKREAVGGSDDRRKEFRHLIDKNKNGKADRTELLMYIDPRNPRHAIQEAQHLINVSDTNLDEKLNLSEILSKMDLFLGSKMVDTERSFHDEF</sequence>
<dbReference type="RefSeq" id="XP_003489314.1">
    <property type="nucleotide sequence ID" value="XM_003489266.4"/>
</dbReference>
<keyword evidence="1" id="KW-0479">Metal-binding</keyword>
<accession>A0A6P3DVI2</accession>